<dbReference type="Pfam" id="PF00383">
    <property type="entry name" value="dCMP_cyt_deam_1"/>
    <property type="match status" value="1"/>
</dbReference>
<sequence>MSKRPPSPTSLIKNTKPSKQTSQQSNNMPLVLPPTSKPPRRKYFMNPSTSLLTCLKSTDVECLQKGVEILCWHGVAKTSDNLMLIQEDLFRGRFEEVERKVMEMEKEEKGDAKGITKEEKKALSKHKNPSNIGPTIKSLISSPNRPTQLDRYSTARSLLLPTLSTYSAPHLVPFILLSLKFSDLPSANLALKILEKNSPNVVLRHAPATSPNLSSIFFVSPPTSLETIFPKPTLIELNDKGLIKYNPTLVGGIIEGARSVSLLGDQEGSKHGAVLISKNNKIISLGWNHRYTVPVNSKKVRKKVIHAEVHAILRAGKEEDIEGSTIFICESGGGKYETAHPCPNCNNVLTKLGIKQAIYTVTTGGLGAWAYNKNQNVDAPTWETARRERTWRREGGEKVLEELCRMCEE</sequence>
<evidence type="ECO:0000256" key="2">
    <source>
        <dbReference type="ARBA" id="ARBA00022833"/>
    </source>
</evidence>
<dbReference type="InterPro" id="IPR002125">
    <property type="entry name" value="CMP_dCMP_dom"/>
</dbReference>
<feature type="domain" description="CMP/dCMP-type deaminase" evidence="4">
    <location>
        <begin position="266"/>
        <end position="359"/>
    </location>
</feature>
<evidence type="ECO:0000313" key="5">
    <source>
        <dbReference type="EMBL" id="GMH96626.1"/>
    </source>
</evidence>
<dbReference type="InterPro" id="IPR016192">
    <property type="entry name" value="APOBEC/CMP_deaminase_Zn-bd"/>
</dbReference>
<organism evidence="5 6">
    <name type="scientific">Triparma strigata</name>
    <dbReference type="NCBI Taxonomy" id="1606541"/>
    <lineage>
        <taxon>Eukaryota</taxon>
        <taxon>Sar</taxon>
        <taxon>Stramenopiles</taxon>
        <taxon>Ochrophyta</taxon>
        <taxon>Bolidophyceae</taxon>
        <taxon>Parmales</taxon>
        <taxon>Triparmaceae</taxon>
        <taxon>Triparma</taxon>
    </lineage>
</organism>
<dbReference type="GO" id="GO:0008270">
    <property type="term" value="F:zinc ion binding"/>
    <property type="evidence" value="ECO:0007669"/>
    <property type="project" value="InterPro"/>
</dbReference>
<feature type="region of interest" description="Disordered" evidence="3">
    <location>
        <begin position="105"/>
        <end position="128"/>
    </location>
</feature>
<name>A0A9W7BSE6_9STRA</name>
<dbReference type="Proteomes" id="UP001165085">
    <property type="component" value="Unassembled WGS sequence"/>
</dbReference>
<feature type="compositionally biased region" description="Polar residues" evidence="3">
    <location>
        <begin position="9"/>
        <end position="28"/>
    </location>
</feature>
<dbReference type="GO" id="GO:0016787">
    <property type="term" value="F:hydrolase activity"/>
    <property type="evidence" value="ECO:0007669"/>
    <property type="project" value="InterPro"/>
</dbReference>
<accession>A0A9W7BSE6</accession>
<evidence type="ECO:0000313" key="6">
    <source>
        <dbReference type="Proteomes" id="UP001165085"/>
    </source>
</evidence>
<dbReference type="EMBL" id="BRXY01000470">
    <property type="protein sequence ID" value="GMH96626.1"/>
    <property type="molecule type" value="Genomic_DNA"/>
</dbReference>
<keyword evidence="1" id="KW-0479">Metal-binding</keyword>
<feature type="compositionally biased region" description="Basic and acidic residues" evidence="3">
    <location>
        <begin position="105"/>
        <end position="122"/>
    </location>
</feature>
<dbReference type="AlphaFoldDB" id="A0A9W7BSE6"/>
<keyword evidence="2" id="KW-0862">Zinc</keyword>
<comment type="caution">
    <text evidence="5">The sequence shown here is derived from an EMBL/GenBank/DDBJ whole genome shotgun (WGS) entry which is preliminary data.</text>
</comment>
<feature type="region of interest" description="Disordered" evidence="3">
    <location>
        <begin position="1"/>
        <end position="41"/>
    </location>
</feature>
<gene>
    <name evidence="5" type="ORF">TrST_g9380</name>
</gene>
<dbReference type="Gene3D" id="3.40.140.10">
    <property type="entry name" value="Cytidine Deaminase, domain 2"/>
    <property type="match status" value="1"/>
</dbReference>
<reference evidence="6" key="1">
    <citation type="journal article" date="2023" name="Commun. Biol.">
        <title>Genome analysis of Parmales, the sister group of diatoms, reveals the evolutionary specialization of diatoms from phago-mixotrophs to photoautotrophs.</title>
        <authorList>
            <person name="Ban H."/>
            <person name="Sato S."/>
            <person name="Yoshikawa S."/>
            <person name="Yamada K."/>
            <person name="Nakamura Y."/>
            <person name="Ichinomiya M."/>
            <person name="Sato N."/>
            <person name="Blanc-Mathieu R."/>
            <person name="Endo H."/>
            <person name="Kuwata A."/>
            <person name="Ogata H."/>
        </authorList>
    </citation>
    <scope>NUCLEOTIDE SEQUENCE [LARGE SCALE GENOMIC DNA]</scope>
    <source>
        <strain evidence="6">NIES 3701</strain>
    </source>
</reference>
<dbReference type="InterPro" id="IPR016193">
    <property type="entry name" value="Cytidine_deaminase-like"/>
</dbReference>
<dbReference type="OrthoDB" id="408702at2759"/>
<dbReference type="PROSITE" id="PS00903">
    <property type="entry name" value="CYT_DCMP_DEAMINASES_1"/>
    <property type="match status" value="1"/>
</dbReference>
<protein>
    <recommendedName>
        <fullName evidence="4">CMP/dCMP-type deaminase domain-containing protein</fullName>
    </recommendedName>
</protein>
<dbReference type="SUPFAM" id="SSF53927">
    <property type="entry name" value="Cytidine deaminase-like"/>
    <property type="match status" value="1"/>
</dbReference>
<keyword evidence="6" id="KW-1185">Reference proteome</keyword>
<evidence type="ECO:0000259" key="4">
    <source>
        <dbReference type="Pfam" id="PF00383"/>
    </source>
</evidence>
<proteinExistence type="predicted"/>
<evidence type="ECO:0000256" key="3">
    <source>
        <dbReference type="SAM" id="MobiDB-lite"/>
    </source>
</evidence>
<evidence type="ECO:0000256" key="1">
    <source>
        <dbReference type="ARBA" id="ARBA00022723"/>
    </source>
</evidence>